<evidence type="ECO:0000259" key="4">
    <source>
        <dbReference type="PROSITE" id="PS51194"/>
    </source>
</evidence>
<keyword evidence="6" id="KW-1185">Reference proteome</keyword>
<dbReference type="PROSITE" id="PS51194">
    <property type="entry name" value="HELICASE_CTER"/>
    <property type="match status" value="1"/>
</dbReference>
<dbReference type="Gene3D" id="3.40.50.300">
    <property type="entry name" value="P-loop containing nucleotide triphosphate hydrolases"/>
    <property type="match status" value="1"/>
</dbReference>
<dbReference type="PANTHER" id="PTHR13710:SF157">
    <property type="entry name" value="DNA HELICASE"/>
    <property type="match status" value="1"/>
</dbReference>
<dbReference type="SMART" id="SM00490">
    <property type="entry name" value="HELICc"/>
    <property type="match status" value="1"/>
</dbReference>
<dbReference type="EMBL" id="CALNXK010000050">
    <property type="protein sequence ID" value="CAH3131960.1"/>
    <property type="molecule type" value="Genomic_DNA"/>
</dbReference>
<sequence>MTATASLKIGSKIIKLLNVRNPKLIRQSPDKQNISSHVEKAKELDETFKWILDLFSSLVAEIAKTIIYCRSLKDCGEIYSLFDEIATHSEAPVVSMYHSKTPEQIKQRVLSSLLEENGDCRIVIATSVLGMGVNIPNIRQIVHYGAPPDLETCVQEVGRGGRDGQPCKAILYYRPFHLAHCDEHMRNYVKDTDKSAGRIFC</sequence>
<evidence type="ECO:0000313" key="6">
    <source>
        <dbReference type="Proteomes" id="UP001159405"/>
    </source>
</evidence>
<accession>A0ABN8P6K3</accession>
<comment type="catalytic activity">
    <reaction evidence="2">
        <text>Couples ATP hydrolysis with the unwinding of duplex DNA by translocating in the 3'-5' direction.</text>
        <dbReference type="EC" id="5.6.2.4"/>
    </reaction>
</comment>
<gene>
    <name evidence="5" type="ORF">PLOB_00036357</name>
</gene>
<evidence type="ECO:0000313" key="5">
    <source>
        <dbReference type="EMBL" id="CAH3131960.1"/>
    </source>
</evidence>
<name>A0ABN8P6K3_9CNID</name>
<organism evidence="5 6">
    <name type="scientific">Porites lobata</name>
    <dbReference type="NCBI Taxonomy" id="104759"/>
    <lineage>
        <taxon>Eukaryota</taxon>
        <taxon>Metazoa</taxon>
        <taxon>Cnidaria</taxon>
        <taxon>Anthozoa</taxon>
        <taxon>Hexacorallia</taxon>
        <taxon>Scleractinia</taxon>
        <taxon>Fungiina</taxon>
        <taxon>Poritidae</taxon>
        <taxon>Porites</taxon>
    </lineage>
</organism>
<dbReference type="InterPro" id="IPR027417">
    <property type="entry name" value="P-loop_NTPase"/>
</dbReference>
<evidence type="ECO:0000256" key="2">
    <source>
        <dbReference type="ARBA" id="ARBA00034617"/>
    </source>
</evidence>
<dbReference type="InterPro" id="IPR001650">
    <property type="entry name" value="Helicase_C-like"/>
</dbReference>
<comment type="similarity">
    <text evidence="1">Belongs to the helicase family. RecQ subfamily.</text>
</comment>
<reference evidence="5 6" key="1">
    <citation type="submission" date="2022-05" db="EMBL/GenBank/DDBJ databases">
        <authorList>
            <consortium name="Genoscope - CEA"/>
            <person name="William W."/>
        </authorList>
    </citation>
    <scope>NUCLEOTIDE SEQUENCE [LARGE SCALE GENOMIC DNA]</scope>
</reference>
<comment type="caution">
    <text evidence="5">The sequence shown here is derived from an EMBL/GenBank/DDBJ whole genome shotgun (WGS) entry which is preliminary data.</text>
</comment>
<protein>
    <recommendedName>
        <fullName evidence="3">DNA 3'-5' helicase</fullName>
        <ecNumber evidence="3">5.6.2.4</ecNumber>
    </recommendedName>
</protein>
<evidence type="ECO:0000256" key="1">
    <source>
        <dbReference type="ARBA" id="ARBA00005446"/>
    </source>
</evidence>
<dbReference type="EC" id="5.6.2.4" evidence="3"/>
<dbReference type="Pfam" id="PF00271">
    <property type="entry name" value="Helicase_C"/>
    <property type="match status" value="1"/>
</dbReference>
<dbReference type="Proteomes" id="UP001159405">
    <property type="component" value="Unassembled WGS sequence"/>
</dbReference>
<dbReference type="SUPFAM" id="SSF52540">
    <property type="entry name" value="P-loop containing nucleoside triphosphate hydrolases"/>
    <property type="match status" value="1"/>
</dbReference>
<proteinExistence type="inferred from homology"/>
<dbReference type="PANTHER" id="PTHR13710">
    <property type="entry name" value="DNA HELICASE RECQ FAMILY MEMBER"/>
    <property type="match status" value="1"/>
</dbReference>
<feature type="domain" description="Helicase C-terminal" evidence="4">
    <location>
        <begin position="50"/>
        <end position="201"/>
    </location>
</feature>
<evidence type="ECO:0000256" key="3">
    <source>
        <dbReference type="ARBA" id="ARBA00034808"/>
    </source>
</evidence>